<evidence type="ECO:0000259" key="1">
    <source>
        <dbReference type="Pfam" id="PF07727"/>
    </source>
</evidence>
<accession>A0A8D8ZJ24</accession>
<dbReference type="GO" id="GO:0071897">
    <property type="term" value="P:DNA biosynthetic process"/>
    <property type="evidence" value="ECO:0007669"/>
    <property type="project" value="UniProtKB-ARBA"/>
</dbReference>
<dbReference type="InterPro" id="IPR013103">
    <property type="entry name" value="RVT_2"/>
</dbReference>
<dbReference type="SUPFAM" id="SSF56672">
    <property type="entry name" value="DNA/RNA polymerases"/>
    <property type="match status" value="1"/>
</dbReference>
<dbReference type="EMBL" id="HBUF01072703">
    <property type="protein sequence ID" value="CAG6630153.1"/>
    <property type="molecule type" value="Transcribed_RNA"/>
</dbReference>
<evidence type="ECO:0000313" key="2">
    <source>
        <dbReference type="EMBL" id="CAG6748733.1"/>
    </source>
</evidence>
<dbReference type="CDD" id="cd09272">
    <property type="entry name" value="RNase_HI_RT_Ty1"/>
    <property type="match status" value="1"/>
</dbReference>
<dbReference type="InterPro" id="IPR043502">
    <property type="entry name" value="DNA/RNA_pol_sf"/>
</dbReference>
<dbReference type="EMBL" id="HBUF01520420">
    <property type="protein sequence ID" value="CAG6748733.1"/>
    <property type="molecule type" value="Transcribed_RNA"/>
</dbReference>
<protein>
    <submittedName>
        <fullName evidence="2">Copia protein</fullName>
    </submittedName>
</protein>
<feature type="domain" description="Reverse transcriptase Ty1/copia-type" evidence="1">
    <location>
        <begin position="83"/>
        <end position="317"/>
    </location>
</feature>
<dbReference type="PANTHER" id="PTHR11439">
    <property type="entry name" value="GAG-POL-RELATED RETROTRANSPOSON"/>
    <property type="match status" value="1"/>
</dbReference>
<dbReference type="AlphaFoldDB" id="A0A8D8ZJ24"/>
<name>A0A8D8ZJ24_9HEMI</name>
<proteinExistence type="predicted"/>
<organism evidence="2">
    <name type="scientific">Cacopsylla melanoneura</name>
    <dbReference type="NCBI Taxonomy" id="428564"/>
    <lineage>
        <taxon>Eukaryota</taxon>
        <taxon>Metazoa</taxon>
        <taxon>Ecdysozoa</taxon>
        <taxon>Arthropoda</taxon>
        <taxon>Hexapoda</taxon>
        <taxon>Insecta</taxon>
        <taxon>Pterygota</taxon>
        <taxon>Neoptera</taxon>
        <taxon>Paraneoptera</taxon>
        <taxon>Hemiptera</taxon>
        <taxon>Sternorrhyncha</taxon>
        <taxon>Psylloidea</taxon>
        <taxon>Psyllidae</taxon>
        <taxon>Psyllinae</taxon>
        <taxon>Cacopsylla</taxon>
    </lineage>
</organism>
<dbReference type="Pfam" id="PF07727">
    <property type="entry name" value="RVT_2"/>
    <property type="match status" value="1"/>
</dbReference>
<sequence>MDSDPEIVRSRIMRDRRRLKMPVRFNDYDLNTDQETGFFHNVMNNHEMSSEPVSYDEVMKLPTEERQKWHDAMDVEMQALIENRTWTEVLRPENTKVITCKWVFKEKSDGDMSIYKARLVARGFEQDEKFNFEDTYAPVAKLQTLRILLAVSVHKGMEIHQMDVVCAFLNGNIDEIVYMEKPNGFQSDTNTVLRLKKSLYGLKKSPKYWNVKLNDFLIEQGFKRSENDLCLYVKGSTYILIYVDDILLISKCENEINGLKDKFKNTFKMKDLGIVSKYLGMQIVRKGNTVKINQTDYIKSVLKKFNMDKCKPVSVPIDPNFTYSGEADPRYETMCRSLIGALLYVSLCSRPDIMVSVSILARNQHIANENLWIALKRVLRYLQGTVDLSLEFPVDKNPEIDLEAYADADWAGDTATRKSTSGYIIKLFGCLVLWQSRRQSSVSLSTAEAEYISASEACSDIIWTVYILNDLGIDVKKPITLHEDNQAAIKLTAGQSKRSKHIDIRFHFIRNKVEEGLIELKYVDSNNQLADILTKPLPYPKLMGFRNKLGVK</sequence>
<reference evidence="2" key="1">
    <citation type="submission" date="2021-05" db="EMBL/GenBank/DDBJ databases">
        <authorList>
            <person name="Alioto T."/>
            <person name="Alioto T."/>
            <person name="Gomez Garrido J."/>
        </authorList>
    </citation>
    <scope>NUCLEOTIDE SEQUENCE</scope>
</reference>
<dbReference type="PANTHER" id="PTHR11439:SF483">
    <property type="entry name" value="PEPTIDE SYNTHASE GLIP-LIKE, PUTATIVE (AFU_ORTHOLOGUE AFUA_3G12920)-RELATED"/>
    <property type="match status" value="1"/>
</dbReference>